<dbReference type="RefSeq" id="WP_092151639.1">
    <property type="nucleotide sequence ID" value="NZ_LT629700.1"/>
</dbReference>
<gene>
    <name evidence="2" type="ORF">SAMN04488535_1952</name>
</gene>
<dbReference type="InterPro" id="IPR036689">
    <property type="entry name" value="ESAT-6-like_sf"/>
</dbReference>
<comment type="similarity">
    <text evidence="1">Belongs to the WXG100 family.</text>
</comment>
<protein>
    <recommendedName>
        <fullName evidence="1">ESAT-6-like protein</fullName>
    </recommendedName>
</protein>
<name>A0A1G9QJH2_9CORY</name>
<dbReference type="InterPro" id="IPR010310">
    <property type="entry name" value="T7SS_ESAT-6-like"/>
</dbReference>
<dbReference type="Gene3D" id="1.10.287.1060">
    <property type="entry name" value="ESAT-6-like"/>
    <property type="match status" value="1"/>
</dbReference>
<dbReference type="NCBIfam" id="TIGR03930">
    <property type="entry name" value="WXG100_ESAT6"/>
    <property type="match status" value="1"/>
</dbReference>
<reference evidence="3" key="1">
    <citation type="submission" date="2016-10" db="EMBL/GenBank/DDBJ databases">
        <authorList>
            <person name="Varghese N."/>
            <person name="Submissions S."/>
        </authorList>
    </citation>
    <scope>NUCLEOTIDE SEQUENCE [LARGE SCALE GENOMIC DNA]</scope>
    <source>
        <strain evidence="3">DSM 20632</strain>
    </source>
</reference>
<evidence type="ECO:0000313" key="3">
    <source>
        <dbReference type="Proteomes" id="UP000199350"/>
    </source>
</evidence>
<dbReference type="STRING" id="38302.SAMN04488535_1952"/>
<sequence length="94" mass="10165">MTIKYEFGQLAGAAEDLRGSAAQINRMLDELKSGLAPMVATWTGDAAEAYNEHQRKWDAAAEDLNVILNNVAQAVDGGNDRMRQVNDAAAQSWG</sequence>
<proteinExistence type="inferred from homology"/>
<organism evidence="2 3">
    <name type="scientific">Corynebacterium mycetoides</name>
    <dbReference type="NCBI Taxonomy" id="38302"/>
    <lineage>
        <taxon>Bacteria</taxon>
        <taxon>Bacillati</taxon>
        <taxon>Actinomycetota</taxon>
        <taxon>Actinomycetes</taxon>
        <taxon>Mycobacteriales</taxon>
        <taxon>Corynebacteriaceae</taxon>
        <taxon>Corynebacterium</taxon>
    </lineage>
</organism>
<dbReference type="EMBL" id="LT629700">
    <property type="protein sequence ID" value="SDM10991.1"/>
    <property type="molecule type" value="Genomic_DNA"/>
</dbReference>
<dbReference type="Pfam" id="PF06013">
    <property type="entry name" value="WXG100"/>
    <property type="match status" value="1"/>
</dbReference>
<evidence type="ECO:0000313" key="2">
    <source>
        <dbReference type="EMBL" id="SDM10991.1"/>
    </source>
</evidence>
<dbReference type="Proteomes" id="UP000199350">
    <property type="component" value="Chromosome I"/>
</dbReference>
<dbReference type="OrthoDB" id="3387628at2"/>
<accession>A0A1G9QJH2</accession>
<keyword evidence="3" id="KW-1185">Reference proteome</keyword>
<dbReference type="SUPFAM" id="SSF140453">
    <property type="entry name" value="EsxAB dimer-like"/>
    <property type="match status" value="1"/>
</dbReference>
<evidence type="ECO:0000256" key="1">
    <source>
        <dbReference type="RuleBase" id="RU362001"/>
    </source>
</evidence>
<dbReference type="AlphaFoldDB" id="A0A1G9QJH2"/>